<proteinExistence type="predicted"/>
<organism evidence="1 2">
    <name type="scientific">Pedobacter yulinensis</name>
    <dbReference type="NCBI Taxonomy" id="2126353"/>
    <lineage>
        <taxon>Bacteria</taxon>
        <taxon>Pseudomonadati</taxon>
        <taxon>Bacteroidota</taxon>
        <taxon>Sphingobacteriia</taxon>
        <taxon>Sphingobacteriales</taxon>
        <taxon>Sphingobacteriaceae</taxon>
        <taxon>Pedobacter</taxon>
    </lineage>
</organism>
<name>A0A2T3HIS6_9SPHI</name>
<dbReference type="Proteomes" id="UP000240912">
    <property type="component" value="Unassembled WGS sequence"/>
</dbReference>
<dbReference type="RefSeq" id="WP_107216567.1">
    <property type="nucleotide sequence ID" value="NZ_KZ686270.1"/>
</dbReference>
<evidence type="ECO:0000313" key="1">
    <source>
        <dbReference type="EMBL" id="PST82337.1"/>
    </source>
</evidence>
<gene>
    <name evidence="1" type="ORF">C7T94_16280</name>
</gene>
<evidence type="ECO:0000313" key="2">
    <source>
        <dbReference type="Proteomes" id="UP000240912"/>
    </source>
</evidence>
<accession>A0A2T3HIS6</accession>
<dbReference type="EMBL" id="PYLS01000006">
    <property type="protein sequence ID" value="PST82337.1"/>
    <property type="molecule type" value="Genomic_DNA"/>
</dbReference>
<keyword evidence="2" id="KW-1185">Reference proteome</keyword>
<dbReference type="AlphaFoldDB" id="A0A2T3HIS6"/>
<reference evidence="1 2" key="1">
    <citation type="submission" date="2018-03" db="EMBL/GenBank/DDBJ databases">
        <authorList>
            <person name="Keele B.F."/>
        </authorList>
    </citation>
    <scope>NUCLEOTIDE SEQUENCE [LARGE SCALE GENOMIC DNA]</scope>
    <source>
        <strain evidence="1 2">YL28-9</strain>
    </source>
</reference>
<comment type="caution">
    <text evidence="1">The sequence shown here is derived from an EMBL/GenBank/DDBJ whole genome shotgun (WGS) entry which is preliminary data.</text>
</comment>
<protein>
    <submittedName>
        <fullName evidence="1">Uncharacterized protein</fullName>
    </submittedName>
</protein>
<dbReference type="PROSITE" id="PS51257">
    <property type="entry name" value="PROKAR_LIPOPROTEIN"/>
    <property type="match status" value="1"/>
</dbReference>
<sequence>MKILKNFLRTAALIALIGSGQACKKNNTGNQDSEFKYTYQNKTVALAGGTYLLADGQAHLFLEPAGVHGAVHFIFSNSNKIPTGTYSLNGNSSTPTNFVAGSLGSSEASPLGDAMTGGKVTIERSGGGYAVSFDVNTAKGNAKGDFTGNFKAR</sequence>